<reference evidence="2 3" key="1">
    <citation type="submission" date="2013-06" db="EMBL/GenBank/DDBJ databases">
        <title>The Genome Sequence of Acinetobacter gyllenbergii CIP 110306.</title>
        <authorList>
            <consortium name="The Broad Institute Genome Sequencing Platform"/>
            <consortium name="The Broad Institute Genome Sequencing Center for Infectious Disease"/>
            <person name="Cerqueira G."/>
            <person name="Feldgarden M."/>
            <person name="Courvalin P."/>
            <person name="Perichon B."/>
            <person name="Grillot-Courvalin C."/>
            <person name="Clermont D."/>
            <person name="Rocha E."/>
            <person name="Yoon E.-J."/>
            <person name="Nemec A."/>
            <person name="Young S.K."/>
            <person name="Zeng Q."/>
            <person name="Gargeya S."/>
            <person name="Fitzgerald M."/>
            <person name="Abouelleil A."/>
            <person name="Alvarado L."/>
            <person name="Berlin A.M."/>
            <person name="Chapman S.B."/>
            <person name="Dewar J."/>
            <person name="Goldberg J."/>
            <person name="Griggs A."/>
            <person name="Gujja S."/>
            <person name="Hansen M."/>
            <person name="Howarth C."/>
            <person name="Imamovic A."/>
            <person name="Larimer J."/>
            <person name="McCowan C."/>
            <person name="Murphy C."/>
            <person name="Pearson M."/>
            <person name="Priest M."/>
            <person name="Roberts A."/>
            <person name="Saif S."/>
            <person name="Shea T."/>
            <person name="Sykes S."/>
            <person name="Wortman J."/>
            <person name="Nusbaum C."/>
            <person name="Birren B."/>
        </authorList>
    </citation>
    <scope>NUCLEOTIDE SEQUENCE [LARGE SCALE GENOMIC DNA]</scope>
    <source>
        <strain evidence="2 3">CIP 110306</strain>
    </source>
</reference>
<sequence length="57" mass="6774">MKKSIHAIEHTPIYNWHDYKQRQKQRKFAQIRKNFIDGFAALSTVVFAVSLFFFGGR</sequence>
<dbReference type="EMBL" id="ATGG01000021">
    <property type="protein sequence ID" value="EPF77272.1"/>
    <property type="molecule type" value="Genomic_DNA"/>
</dbReference>
<keyword evidence="1" id="KW-1133">Transmembrane helix</keyword>
<feature type="transmembrane region" description="Helical" evidence="1">
    <location>
        <begin position="34"/>
        <end position="54"/>
    </location>
</feature>
<comment type="caution">
    <text evidence="2">The sequence shown here is derived from an EMBL/GenBank/DDBJ whole genome shotgun (WGS) entry which is preliminary data.</text>
</comment>
<keyword evidence="1" id="KW-0472">Membrane</keyword>
<evidence type="ECO:0000256" key="1">
    <source>
        <dbReference type="SAM" id="Phobius"/>
    </source>
</evidence>
<keyword evidence="1" id="KW-0812">Transmembrane</keyword>
<accession>A0A829HEL7</accession>
<evidence type="ECO:0000313" key="2">
    <source>
        <dbReference type="EMBL" id="EPF77272.1"/>
    </source>
</evidence>
<organism evidence="2 3">
    <name type="scientific">Acinetobacter gyllenbergii CIP 110306 = MTCC 11365</name>
    <dbReference type="NCBI Taxonomy" id="1217657"/>
    <lineage>
        <taxon>Bacteria</taxon>
        <taxon>Pseudomonadati</taxon>
        <taxon>Pseudomonadota</taxon>
        <taxon>Gammaproteobacteria</taxon>
        <taxon>Moraxellales</taxon>
        <taxon>Moraxellaceae</taxon>
        <taxon>Acinetobacter</taxon>
    </lineage>
</organism>
<dbReference type="RefSeq" id="WP_016541593.1">
    <property type="nucleotide sequence ID" value="NZ_ASQH01000011.1"/>
</dbReference>
<proteinExistence type="predicted"/>
<name>A0A829HEL7_9GAMM</name>
<protein>
    <submittedName>
        <fullName evidence="2">Uncharacterized protein</fullName>
    </submittedName>
</protein>
<dbReference type="AlphaFoldDB" id="A0A829HEL7"/>
<evidence type="ECO:0000313" key="3">
    <source>
        <dbReference type="Proteomes" id="UP000014523"/>
    </source>
</evidence>
<dbReference type="Proteomes" id="UP000014523">
    <property type="component" value="Unassembled WGS sequence"/>
</dbReference>
<keyword evidence="3" id="KW-1185">Reference proteome</keyword>
<gene>
    <name evidence="2" type="ORF">F957_02750</name>
</gene>